<comment type="caution">
    <text evidence="1">The sequence shown here is derived from an EMBL/GenBank/DDBJ whole genome shotgun (WGS) entry which is preliminary data.</text>
</comment>
<organism evidence="1 2">
    <name type="scientific">Gracilariopsis chorda</name>
    <dbReference type="NCBI Taxonomy" id="448386"/>
    <lineage>
        <taxon>Eukaryota</taxon>
        <taxon>Rhodophyta</taxon>
        <taxon>Florideophyceae</taxon>
        <taxon>Rhodymeniophycidae</taxon>
        <taxon>Gracilariales</taxon>
        <taxon>Gracilariaceae</taxon>
        <taxon>Gracilariopsis</taxon>
    </lineage>
</organism>
<evidence type="ECO:0000313" key="2">
    <source>
        <dbReference type="Proteomes" id="UP000247409"/>
    </source>
</evidence>
<proteinExistence type="predicted"/>
<accession>A0A2V3IJZ9</accession>
<reference evidence="1 2" key="1">
    <citation type="journal article" date="2018" name="Mol. Biol. Evol.">
        <title>Analysis of the draft genome of the red seaweed Gracilariopsis chorda provides insights into genome size evolution in Rhodophyta.</title>
        <authorList>
            <person name="Lee J."/>
            <person name="Yang E.C."/>
            <person name="Graf L."/>
            <person name="Yang J.H."/>
            <person name="Qiu H."/>
            <person name="Zel Zion U."/>
            <person name="Chan C.X."/>
            <person name="Stephens T.G."/>
            <person name="Weber A.P.M."/>
            <person name="Boo G.H."/>
            <person name="Boo S.M."/>
            <person name="Kim K.M."/>
            <person name="Shin Y."/>
            <person name="Jung M."/>
            <person name="Lee S.J."/>
            <person name="Yim H.S."/>
            <person name="Lee J.H."/>
            <person name="Bhattacharya D."/>
            <person name="Yoon H.S."/>
        </authorList>
    </citation>
    <scope>NUCLEOTIDE SEQUENCE [LARGE SCALE GENOMIC DNA]</scope>
    <source>
        <strain evidence="1 2">SKKU-2015</strain>
        <tissue evidence="1">Whole body</tissue>
    </source>
</reference>
<dbReference type="EMBL" id="NBIV01000165">
    <property type="protein sequence ID" value="PXF42424.1"/>
    <property type="molecule type" value="Genomic_DNA"/>
</dbReference>
<evidence type="ECO:0000313" key="1">
    <source>
        <dbReference type="EMBL" id="PXF42424.1"/>
    </source>
</evidence>
<protein>
    <submittedName>
        <fullName evidence="1">Uncharacterized protein</fullName>
    </submittedName>
</protein>
<dbReference type="AlphaFoldDB" id="A0A2V3IJZ9"/>
<name>A0A2V3IJZ9_9FLOR</name>
<keyword evidence="2" id="KW-1185">Reference proteome</keyword>
<gene>
    <name evidence="1" type="ORF">BWQ96_07865</name>
</gene>
<sequence>MERLKTEMHRAISAYSEQAITRYERSLMPMGQRKQVEARSRLENLVASLARLDQDPSGASVEKARDELNYSRGITWAMQCMTAPARHIEIKDVSKSRFLDNLHREATAFDGLDLSEMSDARVSYLMAIATLVDTAAEVFGGNEYGSCLFSQSNRHKTVRMPLSVLEEAGCKYVLASGIAFIKRGDVYLEIESVRDLGSMKEIHLSGREFQSSDRAEMEYEVQLEKGIEYLVMGTMTPKAFMEHCHFRKDVDFENYEPFPLRQKKRIRKWIESEGGGLLVEATKLRYHLRRIIVKCKWLHMENGTLVTTEYDAQLTRRSDVNISTAPGIVLGGSESWKAGETREVGTAYLMRSLRNASELSGPKADMAASLAAHTFIMINNYFRVSSGPVLNDRACLFHHRSKNGVRVYDPRWLSAVLAGWQAVPLTNAVLDPNGDEFELVEVQSANGIAHAERGNYNRIECAGPLTNMTKVY</sequence>
<dbReference type="Proteomes" id="UP000247409">
    <property type="component" value="Unassembled WGS sequence"/>
</dbReference>